<keyword evidence="4" id="KW-1185">Reference proteome</keyword>
<feature type="region of interest" description="Disordered" evidence="1">
    <location>
        <begin position="1"/>
        <end position="21"/>
    </location>
</feature>
<feature type="transmembrane region" description="Helical" evidence="2">
    <location>
        <begin position="51"/>
        <end position="72"/>
    </location>
</feature>
<sequence length="120" mass="12428">MNTRGRGPRLRPERRPRGRNRPAKVSAFFALGGVTALGNFATGIAWINPGIFIGGAMACALIAIPAGHVARFRGRRLDGEGRGLAPAAILTGWLVLIVCALAILAFVGLVAGLSLIAESA</sequence>
<evidence type="ECO:0000313" key="3">
    <source>
        <dbReference type="EMBL" id="MBC2907636.1"/>
    </source>
</evidence>
<comment type="caution">
    <text evidence="3">The sequence shown here is derived from an EMBL/GenBank/DDBJ whole genome shotgun (WGS) entry which is preliminary data.</text>
</comment>
<feature type="transmembrane region" description="Helical" evidence="2">
    <location>
        <begin position="21"/>
        <end position="45"/>
    </location>
</feature>
<evidence type="ECO:0000313" key="4">
    <source>
        <dbReference type="Proteomes" id="UP000584670"/>
    </source>
</evidence>
<keyword evidence="2" id="KW-0812">Transmembrane</keyword>
<keyword evidence="2" id="KW-0472">Membrane</keyword>
<accession>A0A7X1JBC0</accession>
<gene>
    <name evidence="3" type="ORF">H4N64_40225</name>
</gene>
<dbReference type="EMBL" id="JACMSF010000084">
    <property type="protein sequence ID" value="MBC2907636.1"/>
    <property type="molecule type" value="Genomic_DNA"/>
</dbReference>
<dbReference type="RefSeq" id="WP_186287579.1">
    <property type="nucleotide sequence ID" value="NZ_JACMSF010000084.1"/>
</dbReference>
<evidence type="ECO:0000256" key="2">
    <source>
        <dbReference type="SAM" id="Phobius"/>
    </source>
</evidence>
<organism evidence="3 4">
    <name type="scientific">Streptomyces cupreus</name>
    <dbReference type="NCBI Taxonomy" id="2759956"/>
    <lineage>
        <taxon>Bacteria</taxon>
        <taxon>Bacillati</taxon>
        <taxon>Actinomycetota</taxon>
        <taxon>Actinomycetes</taxon>
        <taxon>Kitasatosporales</taxon>
        <taxon>Streptomycetaceae</taxon>
        <taxon>Streptomyces</taxon>
    </lineage>
</organism>
<name>A0A7X1JBC0_9ACTN</name>
<evidence type="ECO:0000256" key="1">
    <source>
        <dbReference type="SAM" id="MobiDB-lite"/>
    </source>
</evidence>
<reference evidence="3 4" key="1">
    <citation type="submission" date="2020-08" db="EMBL/GenBank/DDBJ databases">
        <title>Streptomyces sp. PSKA01 genome sequencing and assembly.</title>
        <authorList>
            <person name="Mandal S."/>
            <person name="Maiti P.K."/>
            <person name="Das P."/>
        </authorList>
    </citation>
    <scope>NUCLEOTIDE SEQUENCE [LARGE SCALE GENOMIC DNA]</scope>
    <source>
        <strain evidence="3 4">PSKA01</strain>
    </source>
</reference>
<evidence type="ECO:0008006" key="5">
    <source>
        <dbReference type="Google" id="ProtNLM"/>
    </source>
</evidence>
<dbReference type="Proteomes" id="UP000584670">
    <property type="component" value="Unassembled WGS sequence"/>
</dbReference>
<proteinExistence type="predicted"/>
<feature type="transmembrane region" description="Helical" evidence="2">
    <location>
        <begin position="84"/>
        <end position="117"/>
    </location>
</feature>
<keyword evidence="2" id="KW-1133">Transmembrane helix</keyword>
<dbReference type="AlphaFoldDB" id="A0A7X1JBC0"/>
<protein>
    <recommendedName>
        <fullName evidence="5">DUF4190 domain-containing protein</fullName>
    </recommendedName>
</protein>